<sequence>MTTPPHDEWDAAFHADPDESEPSGGDEGASGTDEKPPAPKYPTVEAWVTHYLAPLIRWPSSNRVCWCPEWWRHPEAVARLEALWRAWEALRRDGTTGMSVWFRDHLDIHLGFLTDADRSPLSRCTVEGHRGEHRELRVTPAPADWWGNQEPHDGGRSDDKGQGEPAA</sequence>
<evidence type="ECO:0000313" key="2">
    <source>
        <dbReference type="EMBL" id="GGM81957.1"/>
    </source>
</evidence>
<accession>A0A8J3CL99</accession>
<feature type="region of interest" description="Disordered" evidence="1">
    <location>
        <begin position="1"/>
        <end position="40"/>
    </location>
</feature>
<dbReference type="RefSeq" id="WP_229686881.1">
    <property type="nucleotide sequence ID" value="NZ_BMMK01000054.1"/>
</dbReference>
<protein>
    <recommendedName>
        <fullName evidence="4">DUF4913 domain-containing protein</fullName>
    </recommendedName>
</protein>
<evidence type="ECO:0008006" key="4">
    <source>
        <dbReference type="Google" id="ProtNLM"/>
    </source>
</evidence>
<comment type="caution">
    <text evidence="2">The sequence shown here is derived from an EMBL/GenBank/DDBJ whole genome shotgun (WGS) entry which is preliminary data.</text>
</comment>
<feature type="compositionally biased region" description="Basic and acidic residues" evidence="1">
    <location>
        <begin position="150"/>
        <end position="167"/>
    </location>
</feature>
<dbReference type="Pfam" id="PF16259">
    <property type="entry name" value="DUF4913"/>
    <property type="match status" value="1"/>
</dbReference>
<dbReference type="EMBL" id="BMMK01000054">
    <property type="protein sequence ID" value="GGM81957.1"/>
    <property type="molecule type" value="Genomic_DNA"/>
</dbReference>
<dbReference type="InterPro" id="IPR032584">
    <property type="entry name" value="DUF4913"/>
</dbReference>
<dbReference type="Proteomes" id="UP000637578">
    <property type="component" value="Unassembled WGS sequence"/>
</dbReference>
<evidence type="ECO:0000313" key="3">
    <source>
        <dbReference type="Proteomes" id="UP000637578"/>
    </source>
</evidence>
<feature type="compositionally biased region" description="Basic and acidic residues" evidence="1">
    <location>
        <begin position="1"/>
        <end position="17"/>
    </location>
</feature>
<dbReference type="AlphaFoldDB" id="A0A8J3CL99"/>
<feature type="region of interest" description="Disordered" evidence="1">
    <location>
        <begin position="141"/>
        <end position="167"/>
    </location>
</feature>
<organism evidence="2 3">
    <name type="scientific">Longimycelium tulufanense</name>
    <dbReference type="NCBI Taxonomy" id="907463"/>
    <lineage>
        <taxon>Bacteria</taxon>
        <taxon>Bacillati</taxon>
        <taxon>Actinomycetota</taxon>
        <taxon>Actinomycetes</taxon>
        <taxon>Pseudonocardiales</taxon>
        <taxon>Pseudonocardiaceae</taxon>
        <taxon>Longimycelium</taxon>
    </lineage>
</organism>
<gene>
    <name evidence="2" type="ORF">GCM10012275_60690</name>
</gene>
<reference evidence="2" key="1">
    <citation type="journal article" date="2014" name="Int. J. Syst. Evol. Microbiol.">
        <title>Complete genome sequence of Corynebacterium casei LMG S-19264T (=DSM 44701T), isolated from a smear-ripened cheese.</title>
        <authorList>
            <consortium name="US DOE Joint Genome Institute (JGI-PGF)"/>
            <person name="Walter F."/>
            <person name="Albersmeier A."/>
            <person name="Kalinowski J."/>
            <person name="Ruckert C."/>
        </authorList>
    </citation>
    <scope>NUCLEOTIDE SEQUENCE</scope>
    <source>
        <strain evidence="2">CGMCC 4.5737</strain>
    </source>
</reference>
<evidence type="ECO:0000256" key="1">
    <source>
        <dbReference type="SAM" id="MobiDB-lite"/>
    </source>
</evidence>
<proteinExistence type="predicted"/>
<keyword evidence="3" id="KW-1185">Reference proteome</keyword>
<name>A0A8J3CL99_9PSEU</name>
<reference evidence="2" key="2">
    <citation type="submission" date="2020-09" db="EMBL/GenBank/DDBJ databases">
        <authorList>
            <person name="Sun Q."/>
            <person name="Zhou Y."/>
        </authorList>
    </citation>
    <scope>NUCLEOTIDE SEQUENCE</scope>
    <source>
        <strain evidence="2">CGMCC 4.5737</strain>
    </source>
</reference>